<feature type="compositionally biased region" description="Basic and acidic residues" evidence="6">
    <location>
        <begin position="371"/>
        <end position="383"/>
    </location>
</feature>
<evidence type="ECO:0000256" key="5">
    <source>
        <dbReference type="SAM" id="Coils"/>
    </source>
</evidence>
<organism evidence="8 9">
    <name type="scientific">Limnobaculum allomyrinae</name>
    <dbReference type="NCBI Taxonomy" id="2791986"/>
    <lineage>
        <taxon>Bacteria</taxon>
        <taxon>Pseudomonadati</taxon>
        <taxon>Pseudomonadota</taxon>
        <taxon>Gammaproteobacteria</taxon>
        <taxon>Enterobacterales</taxon>
        <taxon>Budviciaceae</taxon>
        <taxon>Limnobaculum</taxon>
    </lineage>
</organism>
<dbReference type="Proteomes" id="UP001296921">
    <property type="component" value="Unassembled WGS sequence"/>
</dbReference>
<comment type="catalytic activity">
    <reaction evidence="1 4">
        <text>[protein]-peptidylproline (omega=180) = [protein]-peptidylproline (omega=0)</text>
        <dbReference type="Rhea" id="RHEA:16237"/>
        <dbReference type="Rhea" id="RHEA-COMP:10747"/>
        <dbReference type="Rhea" id="RHEA-COMP:10748"/>
        <dbReference type="ChEBI" id="CHEBI:83833"/>
        <dbReference type="ChEBI" id="CHEBI:83834"/>
        <dbReference type="EC" id="5.2.1.8"/>
    </reaction>
</comment>
<comment type="caution">
    <text evidence="8">The sequence shown here is derived from an EMBL/GenBank/DDBJ whole genome shotgun (WGS) entry which is preliminary data.</text>
</comment>
<dbReference type="InterPro" id="IPR046357">
    <property type="entry name" value="PPIase_dom_sf"/>
</dbReference>
<keyword evidence="4 8" id="KW-0413">Isomerase</keyword>
<feature type="region of interest" description="Disordered" evidence="6">
    <location>
        <begin position="363"/>
        <end position="383"/>
    </location>
</feature>
<keyword evidence="9" id="KW-1185">Reference proteome</keyword>
<dbReference type="GO" id="GO:0016853">
    <property type="term" value="F:isomerase activity"/>
    <property type="evidence" value="ECO:0007669"/>
    <property type="project" value="UniProtKB-KW"/>
</dbReference>
<reference evidence="8 9" key="1">
    <citation type="submission" date="2020-11" db="EMBL/GenBank/DDBJ databases">
        <title>Insectihabitans protaetiae gen. nov. sp. nov. and Insectihabitans allomyrinae sp. nov., isolated from larvae of Protaetia brevitarsis seulensis and Allomyrina dichotoma, respectively.</title>
        <authorList>
            <person name="Lee S.D."/>
            <person name="Byeon Y.-S."/>
            <person name="Kim S.-M."/>
            <person name="Yang H.L."/>
            <person name="Kim I.S."/>
        </authorList>
    </citation>
    <scope>NUCLEOTIDE SEQUENCE [LARGE SCALE GENOMIC DNA]</scope>
    <source>
        <strain evidence="8 9">BWR-B9</strain>
    </source>
</reference>
<evidence type="ECO:0000313" key="8">
    <source>
        <dbReference type="EMBL" id="MBK5145677.1"/>
    </source>
</evidence>
<feature type="non-terminal residue" evidence="8">
    <location>
        <position position="1"/>
    </location>
</feature>
<evidence type="ECO:0000256" key="3">
    <source>
        <dbReference type="ARBA" id="ARBA00023110"/>
    </source>
</evidence>
<dbReference type="Gene3D" id="3.10.50.40">
    <property type="match status" value="1"/>
</dbReference>
<dbReference type="InterPro" id="IPR000774">
    <property type="entry name" value="PPIase_FKBP_N"/>
</dbReference>
<feature type="coiled-coil region" evidence="5">
    <location>
        <begin position="335"/>
        <end position="362"/>
    </location>
</feature>
<keyword evidence="5" id="KW-0175">Coiled coil</keyword>
<feature type="domain" description="PPIase FKBP-type" evidence="7">
    <location>
        <begin position="501"/>
        <end position="587"/>
    </location>
</feature>
<feature type="compositionally biased region" description="Basic and acidic residues" evidence="6">
    <location>
        <begin position="55"/>
        <end position="76"/>
    </location>
</feature>
<evidence type="ECO:0000313" key="9">
    <source>
        <dbReference type="Proteomes" id="UP001296921"/>
    </source>
</evidence>
<sequence>TAAAAQAKQIAALEKQLAESKAQHDKQQGISAEELKKQQTAAAAQVKQIAALEKQLAESKAQHDKQQGSSTEELKKQQTAAAAQAKQIAALEKQLAESKAQHDKQQGISAEELKKQQTASVAQVNQIATLEKQLAEEKIQREKLQNSSTEEQKKQQTVSVTQLAQIAALEKQLTGEKAQREILQGNSSEEQKKQQLAFAGQLKQITDLEKQLAEEKAQREKLQTSAGELAKQQVLTAEQQQKISVLEKQLAEAKVTPALNTEEQSKQQLAATQPLKEIEALKAQLAEEKSQHEQQKNRADALVKQQIAGQELLAVFNKQLIAQPPSVSGAVGKPGEVANKQVTELENELKAAQTQLKALQGKQTVSASESVEAKAPGDKPTIPKKEDELIAYALGMQLGDKVQDSLTENAELGLSVNTNWALLGLVDTVKQQLQVDRGVLMDSLNKVSDTIRRNMLAKKQEAEKSGKQYQKEFAAKPQVNKDPAGFHYRIEYGGDNKIPDNANIMIAVKESLVDGTVIEDMDVQRRYVTQPLSKYPPVFKAALARLRDHGSMTLVVPPELAYGDRGLAPLIPPGSTIIYNIRIVGVTSPK</sequence>
<protein>
    <recommendedName>
        <fullName evidence="2 4">peptidylprolyl isomerase</fullName>
        <ecNumber evidence="2 4">5.2.1.8</ecNumber>
    </recommendedName>
</protein>
<dbReference type="EMBL" id="JADRCR010000013">
    <property type="protein sequence ID" value="MBK5145677.1"/>
    <property type="molecule type" value="Genomic_DNA"/>
</dbReference>
<name>A0ABS1IVQ1_9GAMM</name>
<keyword evidence="3 4" id="KW-0697">Rotamase</keyword>
<dbReference type="SUPFAM" id="SSF54534">
    <property type="entry name" value="FKBP-like"/>
    <property type="match status" value="1"/>
</dbReference>
<feature type="region of interest" description="Disordered" evidence="6">
    <location>
        <begin position="174"/>
        <end position="195"/>
    </location>
</feature>
<dbReference type="Pfam" id="PF00254">
    <property type="entry name" value="FKBP_C"/>
    <property type="match status" value="1"/>
</dbReference>
<dbReference type="Pfam" id="PF01346">
    <property type="entry name" value="FKBP_N"/>
    <property type="match status" value="1"/>
</dbReference>
<evidence type="ECO:0000256" key="1">
    <source>
        <dbReference type="ARBA" id="ARBA00000971"/>
    </source>
</evidence>
<dbReference type="InterPro" id="IPR001179">
    <property type="entry name" value="PPIase_FKBP_dom"/>
</dbReference>
<dbReference type="Gene3D" id="1.10.287.460">
    <property type="entry name" value="Peptidyl-prolyl cis-trans isomerase, FKBP-type, N-terminal domain"/>
    <property type="match status" value="1"/>
</dbReference>
<proteinExistence type="predicted"/>
<feature type="region of interest" description="Disordered" evidence="6">
    <location>
        <begin position="55"/>
        <end position="115"/>
    </location>
</feature>
<dbReference type="RefSeq" id="WP_228351018.1">
    <property type="nucleotide sequence ID" value="NZ_JADRCR010000013.1"/>
</dbReference>
<evidence type="ECO:0000256" key="4">
    <source>
        <dbReference type="PROSITE-ProRule" id="PRU00277"/>
    </source>
</evidence>
<dbReference type="PROSITE" id="PS50059">
    <property type="entry name" value="FKBP_PPIASE"/>
    <property type="match status" value="1"/>
</dbReference>
<dbReference type="EC" id="5.2.1.8" evidence="2 4"/>
<feature type="compositionally biased region" description="Low complexity" evidence="6">
    <location>
        <begin position="77"/>
        <end position="93"/>
    </location>
</feature>
<evidence type="ECO:0000259" key="7">
    <source>
        <dbReference type="PROSITE" id="PS50059"/>
    </source>
</evidence>
<accession>A0ABS1IVQ1</accession>
<evidence type="ECO:0000256" key="2">
    <source>
        <dbReference type="ARBA" id="ARBA00013194"/>
    </source>
</evidence>
<gene>
    <name evidence="8" type="ORF">I2494_18545</name>
</gene>
<feature type="compositionally biased region" description="Basic and acidic residues" evidence="6">
    <location>
        <begin position="94"/>
        <end position="115"/>
    </location>
</feature>
<evidence type="ECO:0000256" key="6">
    <source>
        <dbReference type="SAM" id="MobiDB-lite"/>
    </source>
</evidence>
<dbReference type="InterPro" id="IPR036944">
    <property type="entry name" value="PPIase_FKBP_N_sf"/>
</dbReference>